<sequence length="99" mass="11345">MNEFKSFVKSRKIELILSAIYVGIGTLAVCSIYPKDLFYGNWSLVVLLITFPVTIISFGYRYAEADSLLPVFVIQFVMFIITYLILISSLFKSVFKIKK</sequence>
<dbReference type="EMBL" id="JPLY01000002">
    <property type="protein sequence ID" value="KFC22597.1"/>
    <property type="molecule type" value="Genomic_DNA"/>
</dbReference>
<accession>A0A085BJF2</accession>
<dbReference type="RefSeq" id="WP_034974564.1">
    <property type="nucleotide sequence ID" value="NZ_FOFI01000004.1"/>
</dbReference>
<dbReference type="AlphaFoldDB" id="A0A085BJF2"/>
<keyword evidence="3" id="KW-1185">Reference proteome</keyword>
<gene>
    <name evidence="2" type="ORF">IO89_05955</name>
</gene>
<feature type="transmembrane region" description="Helical" evidence="1">
    <location>
        <begin position="15"/>
        <end position="33"/>
    </location>
</feature>
<dbReference type="STRING" id="421072.SAMN04488097_3106"/>
<feature type="transmembrane region" description="Helical" evidence="1">
    <location>
        <begin position="45"/>
        <end position="63"/>
    </location>
</feature>
<dbReference type="Proteomes" id="UP000028623">
    <property type="component" value="Unassembled WGS sequence"/>
</dbReference>
<proteinExistence type="predicted"/>
<organism evidence="2 3">
    <name type="scientific">Epilithonimonas lactis</name>
    <dbReference type="NCBI Taxonomy" id="421072"/>
    <lineage>
        <taxon>Bacteria</taxon>
        <taxon>Pseudomonadati</taxon>
        <taxon>Bacteroidota</taxon>
        <taxon>Flavobacteriia</taxon>
        <taxon>Flavobacteriales</taxon>
        <taxon>Weeksellaceae</taxon>
        <taxon>Chryseobacterium group</taxon>
        <taxon>Epilithonimonas</taxon>
    </lineage>
</organism>
<evidence type="ECO:0000313" key="3">
    <source>
        <dbReference type="Proteomes" id="UP000028623"/>
    </source>
</evidence>
<dbReference type="OrthoDB" id="797805at2"/>
<name>A0A085BJF2_9FLAO</name>
<evidence type="ECO:0000313" key="2">
    <source>
        <dbReference type="EMBL" id="KFC22597.1"/>
    </source>
</evidence>
<evidence type="ECO:0000256" key="1">
    <source>
        <dbReference type="SAM" id="Phobius"/>
    </source>
</evidence>
<keyword evidence="1" id="KW-0812">Transmembrane</keyword>
<protein>
    <submittedName>
        <fullName evidence="2">Uncharacterized protein</fullName>
    </submittedName>
</protein>
<feature type="transmembrane region" description="Helical" evidence="1">
    <location>
        <begin position="69"/>
        <end position="91"/>
    </location>
</feature>
<comment type="caution">
    <text evidence="2">The sequence shown here is derived from an EMBL/GenBank/DDBJ whole genome shotgun (WGS) entry which is preliminary data.</text>
</comment>
<reference evidence="2 3" key="1">
    <citation type="submission" date="2014-07" db="EMBL/GenBank/DDBJ databases">
        <title>Epilithonimonas lactis LMG 22401 Genome.</title>
        <authorList>
            <person name="Pipes S.E."/>
            <person name="Stropko S.J."/>
        </authorList>
    </citation>
    <scope>NUCLEOTIDE SEQUENCE [LARGE SCALE GENOMIC DNA]</scope>
    <source>
        <strain evidence="2 3">LMG 24401</strain>
    </source>
</reference>
<keyword evidence="1" id="KW-0472">Membrane</keyword>
<keyword evidence="1" id="KW-1133">Transmembrane helix</keyword>
<dbReference type="eggNOG" id="ENOG502ZK56">
    <property type="taxonomic scope" value="Bacteria"/>
</dbReference>